<dbReference type="PANTHER" id="PTHR47966:SF51">
    <property type="entry name" value="BETA-SITE APP-CLEAVING ENZYME, ISOFORM A-RELATED"/>
    <property type="match status" value="1"/>
</dbReference>
<evidence type="ECO:0000256" key="6">
    <source>
        <dbReference type="SAM" id="Phobius"/>
    </source>
</evidence>
<dbReference type="CDD" id="cd05471">
    <property type="entry name" value="pepsin_like"/>
    <property type="match status" value="1"/>
</dbReference>
<dbReference type="Proteomes" id="UP001632037">
    <property type="component" value="Unassembled WGS sequence"/>
</dbReference>
<evidence type="ECO:0000313" key="9">
    <source>
        <dbReference type="EMBL" id="KAL3673112.1"/>
    </source>
</evidence>
<dbReference type="GO" id="GO:0006508">
    <property type="term" value="P:proteolysis"/>
    <property type="evidence" value="ECO:0007669"/>
    <property type="project" value="UniProtKB-KW"/>
</dbReference>
<evidence type="ECO:0000313" key="10">
    <source>
        <dbReference type="Proteomes" id="UP001632037"/>
    </source>
</evidence>
<evidence type="ECO:0000256" key="4">
    <source>
        <dbReference type="PIRSR" id="PIRSR601461-1"/>
    </source>
</evidence>
<comment type="similarity">
    <text evidence="1 5">Belongs to the peptidase A1 family.</text>
</comment>
<protein>
    <recommendedName>
        <fullName evidence="8">Peptidase A1 domain-containing protein</fullName>
    </recommendedName>
</protein>
<keyword evidence="3 5" id="KW-0064">Aspartyl protease</keyword>
<name>A0ABD3G1S6_9STRA</name>
<feature type="transmembrane region" description="Helical" evidence="6">
    <location>
        <begin position="412"/>
        <end position="432"/>
    </location>
</feature>
<dbReference type="InterPro" id="IPR034164">
    <property type="entry name" value="Pepsin-like_dom"/>
</dbReference>
<gene>
    <name evidence="9" type="ORF">V7S43_002407</name>
</gene>
<comment type="caution">
    <text evidence="9">The sequence shown here is derived from an EMBL/GenBank/DDBJ whole genome shotgun (WGS) entry which is preliminary data.</text>
</comment>
<keyword evidence="7" id="KW-0732">Signal</keyword>
<feature type="signal peptide" evidence="7">
    <location>
        <begin position="1"/>
        <end position="21"/>
    </location>
</feature>
<feature type="domain" description="Peptidase A1" evidence="8">
    <location>
        <begin position="37"/>
        <end position="377"/>
    </location>
</feature>
<keyword evidence="5" id="KW-0378">Hydrolase</keyword>
<feature type="active site" evidence="4">
    <location>
        <position position="55"/>
    </location>
</feature>
<evidence type="ECO:0000259" key="8">
    <source>
        <dbReference type="PROSITE" id="PS51767"/>
    </source>
</evidence>
<dbReference type="PRINTS" id="PR00792">
    <property type="entry name" value="PEPSIN"/>
</dbReference>
<accession>A0ABD3G1S6</accession>
<dbReference type="PROSITE" id="PS51767">
    <property type="entry name" value="PEPTIDASE_A1"/>
    <property type="match status" value="1"/>
</dbReference>
<reference evidence="9 10" key="1">
    <citation type="submission" date="2024-09" db="EMBL/GenBank/DDBJ databases">
        <title>Genome sequencing and assembly of Phytophthora oleae, isolate VK10A, causative agent of rot of olive drupes.</title>
        <authorList>
            <person name="Conti Taguali S."/>
            <person name="Riolo M."/>
            <person name="La Spada F."/>
            <person name="Cacciola S.O."/>
            <person name="Dionisio G."/>
        </authorList>
    </citation>
    <scope>NUCLEOTIDE SEQUENCE [LARGE SCALE GENOMIC DNA]</scope>
    <source>
        <strain evidence="9 10">VK10A</strain>
    </source>
</reference>
<feature type="active site" evidence="4">
    <location>
        <position position="250"/>
    </location>
</feature>
<dbReference type="GO" id="GO:0004190">
    <property type="term" value="F:aspartic-type endopeptidase activity"/>
    <property type="evidence" value="ECO:0007669"/>
    <property type="project" value="UniProtKB-KW"/>
</dbReference>
<evidence type="ECO:0000256" key="1">
    <source>
        <dbReference type="ARBA" id="ARBA00007447"/>
    </source>
</evidence>
<feature type="chain" id="PRO_5044847444" description="Peptidase A1 domain-containing protein" evidence="7">
    <location>
        <begin position="22"/>
        <end position="434"/>
    </location>
</feature>
<dbReference type="InterPro" id="IPR001969">
    <property type="entry name" value="Aspartic_peptidase_AS"/>
</dbReference>
<dbReference type="EMBL" id="JBIMZQ010000003">
    <property type="protein sequence ID" value="KAL3673112.1"/>
    <property type="molecule type" value="Genomic_DNA"/>
</dbReference>
<dbReference type="PANTHER" id="PTHR47966">
    <property type="entry name" value="BETA-SITE APP-CLEAVING ENZYME, ISOFORM A-RELATED"/>
    <property type="match status" value="1"/>
</dbReference>
<keyword evidence="2 5" id="KW-0645">Protease</keyword>
<proteinExistence type="inferred from homology"/>
<organism evidence="9 10">
    <name type="scientific">Phytophthora oleae</name>
    <dbReference type="NCBI Taxonomy" id="2107226"/>
    <lineage>
        <taxon>Eukaryota</taxon>
        <taxon>Sar</taxon>
        <taxon>Stramenopiles</taxon>
        <taxon>Oomycota</taxon>
        <taxon>Peronosporomycetes</taxon>
        <taxon>Peronosporales</taxon>
        <taxon>Peronosporaceae</taxon>
        <taxon>Phytophthora</taxon>
    </lineage>
</organism>
<evidence type="ECO:0000256" key="5">
    <source>
        <dbReference type="RuleBase" id="RU000454"/>
    </source>
</evidence>
<dbReference type="Gene3D" id="2.40.70.10">
    <property type="entry name" value="Acid Proteases"/>
    <property type="match status" value="2"/>
</dbReference>
<keyword evidence="6" id="KW-1133">Transmembrane helix</keyword>
<evidence type="ECO:0000256" key="2">
    <source>
        <dbReference type="ARBA" id="ARBA00022670"/>
    </source>
</evidence>
<dbReference type="SUPFAM" id="SSF50630">
    <property type="entry name" value="Acid proteases"/>
    <property type="match status" value="1"/>
</dbReference>
<dbReference type="InterPro" id="IPR021109">
    <property type="entry name" value="Peptidase_aspartic_dom_sf"/>
</dbReference>
<evidence type="ECO:0000256" key="7">
    <source>
        <dbReference type="SAM" id="SignalP"/>
    </source>
</evidence>
<keyword evidence="6" id="KW-0812">Transmembrane</keyword>
<keyword evidence="6" id="KW-0472">Membrane</keyword>
<dbReference type="PROSITE" id="PS00141">
    <property type="entry name" value="ASP_PROTEASE"/>
    <property type="match status" value="2"/>
</dbReference>
<keyword evidence="10" id="KW-1185">Reference proteome</keyword>
<sequence length="434" mass="47492">MKHYCWLEMNTFVLLMWAVNSHHLVRIPLESTDQLRFTGAAQIGSPPRSLRVVFDTGSSDTWVSSAFASAVDKAEAPTSFAIGYGGGVVSGLSSPIDLRLANQLLLSHVHVGFVDDATSVLSDLDAQGVVGLGMEALAQIHTNSSVLGLLAKQHQIKPFVFSLYVSSWSGAKPASQLIIGGQDEALTSSNATWFSFPIVPDSAFRTPQPSMQSVKDSFSFWALRVQSLVLDNVVLPLSRPNGRNGIALLDSGTSVLLLPPNIFDRVVQTLFTRFGTRLVAPSNREQALPACRRCQVHEFPTLGFDFMGENTKSAATSQRFELRGSDYVRCDRRDCTTMIDIIDSSEVSDRLVLVLGSVFFRAYYTRFDYSNKQASIACTLDHKGVCRGGLQPALDYHGQPYEPSGEMQQTNWTGLCVAVTALALLAGFRFLLQH</sequence>
<dbReference type="Pfam" id="PF00026">
    <property type="entry name" value="Asp"/>
    <property type="match status" value="1"/>
</dbReference>
<evidence type="ECO:0000256" key="3">
    <source>
        <dbReference type="ARBA" id="ARBA00022750"/>
    </source>
</evidence>
<dbReference type="InterPro" id="IPR033121">
    <property type="entry name" value="PEPTIDASE_A1"/>
</dbReference>
<dbReference type="InterPro" id="IPR001461">
    <property type="entry name" value="Aspartic_peptidase_A1"/>
</dbReference>
<dbReference type="AlphaFoldDB" id="A0ABD3G1S6"/>